<dbReference type="GO" id="GO:0005737">
    <property type="term" value="C:cytoplasm"/>
    <property type="evidence" value="ECO:0007669"/>
    <property type="project" value="UniProtKB-SubCell"/>
</dbReference>
<dbReference type="RefSeq" id="WP_115594271.1">
    <property type="nucleotide sequence ID" value="NZ_QRHA01000013.1"/>
</dbReference>
<comment type="function">
    <text evidence="1">Required for ubiquinone (coenzyme Q) biosynthesis. Binds hydrophobic ubiquinone biosynthetic intermediates via its SCP2 domain and is essential for the stability of the Ubi complex. May constitute a docking platform where Ubi enzymes assemble and access their SCP2-bound polyprenyl substrates.</text>
</comment>
<accession>A0A3D8M3G6</accession>
<dbReference type="PANTHER" id="PTHR38693">
    <property type="entry name" value="UBIQUINONE BIOSYNTHESIS PROTEIN UBIJ"/>
    <property type="match status" value="1"/>
</dbReference>
<dbReference type="AlphaFoldDB" id="A0A3D8M3G6"/>
<comment type="similarity">
    <text evidence="1">Belongs to the UbiJ family.</text>
</comment>
<dbReference type="EMBL" id="QRHA01000013">
    <property type="protein sequence ID" value="RDV24166.1"/>
    <property type="molecule type" value="Genomic_DNA"/>
</dbReference>
<protein>
    <recommendedName>
        <fullName evidence="1">Ubiquinone biosynthesis accessory factor UbiJ</fullName>
    </recommendedName>
</protein>
<dbReference type="UniPathway" id="UPA00232"/>
<proteinExistence type="inferred from homology"/>
<dbReference type="Pfam" id="PF02036">
    <property type="entry name" value="SCP2"/>
    <property type="match status" value="1"/>
</dbReference>
<evidence type="ECO:0000313" key="4">
    <source>
        <dbReference type="EMBL" id="RDV24166.1"/>
    </source>
</evidence>
<dbReference type="OrthoDB" id="5801225at2"/>
<comment type="pathway">
    <text evidence="1">Cofactor biosynthesis; ubiquinone biosynthesis.</text>
</comment>
<dbReference type="GO" id="GO:0006744">
    <property type="term" value="P:ubiquinone biosynthetic process"/>
    <property type="evidence" value="ECO:0007669"/>
    <property type="project" value="UniProtKB-UniRule"/>
</dbReference>
<dbReference type="PANTHER" id="PTHR38693:SF1">
    <property type="entry name" value="UBIQUINONE BIOSYNTHESIS ACCESSORY FACTOR UBIJ"/>
    <property type="match status" value="1"/>
</dbReference>
<keyword evidence="2" id="KW-0175">Coiled coil</keyword>
<sequence>MPAQSLLTATLEQGLNRLLALDPDSADRLAKLHGYRLLVFLEPFRRGLALAFSDKVDVLALEHEHSATVARLGSNECCIKTRLDVLGELSQTSQLTRLIQQGALQVDGELQIAQHASNLFQSLDIDWEEQLSRYTGDVVAHQTFALAAHAKESLLGVLDRINAGVGNALVEEKTLAAHRLAVMHFSDEVDRLRDDVERLDARFSQLQKQLKNT</sequence>
<gene>
    <name evidence="1" type="primary">ubiJ</name>
    <name evidence="4" type="ORF">DXV75_15165</name>
</gene>
<feature type="domain" description="SCP2" evidence="3">
    <location>
        <begin position="15"/>
        <end position="121"/>
    </location>
</feature>
<dbReference type="Proteomes" id="UP000256561">
    <property type="component" value="Unassembled WGS sequence"/>
</dbReference>
<dbReference type="HAMAP" id="MF_02215">
    <property type="entry name" value="UbiJ"/>
    <property type="match status" value="1"/>
</dbReference>
<keyword evidence="5" id="KW-1185">Reference proteome</keyword>
<dbReference type="InterPro" id="IPR038989">
    <property type="entry name" value="UbiJ"/>
</dbReference>
<evidence type="ECO:0000259" key="3">
    <source>
        <dbReference type="Pfam" id="PF02036"/>
    </source>
</evidence>
<reference evidence="5" key="1">
    <citation type="submission" date="2018-08" db="EMBL/GenBank/DDBJ databases">
        <authorList>
            <person name="Zhang J."/>
            <person name="Du Z.-J."/>
        </authorList>
    </citation>
    <scope>NUCLEOTIDE SEQUENCE [LARGE SCALE GENOMIC DNA]</scope>
    <source>
        <strain evidence="5">KCTC 52655</strain>
    </source>
</reference>
<evidence type="ECO:0000256" key="1">
    <source>
        <dbReference type="HAMAP-Rule" id="MF_02215"/>
    </source>
</evidence>
<keyword evidence="1" id="KW-0963">Cytoplasm</keyword>
<organism evidence="4 5">
    <name type="scientific">Alteromonas aestuariivivens</name>
    <dbReference type="NCBI Taxonomy" id="1938339"/>
    <lineage>
        <taxon>Bacteria</taxon>
        <taxon>Pseudomonadati</taxon>
        <taxon>Pseudomonadota</taxon>
        <taxon>Gammaproteobacteria</taxon>
        <taxon>Alteromonadales</taxon>
        <taxon>Alteromonadaceae</taxon>
        <taxon>Alteromonas/Salinimonas group</taxon>
        <taxon>Alteromonas</taxon>
    </lineage>
</organism>
<name>A0A3D8M3G6_9ALTE</name>
<keyword evidence="1" id="KW-0831">Ubiquinone biosynthesis</keyword>
<feature type="coiled-coil region" evidence="2">
    <location>
        <begin position="182"/>
        <end position="209"/>
    </location>
</feature>
<comment type="subcellular location">
    <subcellularLocation>
        <location evidence="1">Cytoplasm</location>
    </subcellularLocation>
</comment>
<comment type="caution">
    <text evidence="4">The sequence shown here is derived from an EMBL/GenBank/DDBJ whole genome shotgun (WGS) entry which is preliminary data.</text>
</comment>
<evidence type="ECO:0000313" key="5">
    <source>
        <dbReference type="Proteomes" id="UP000256561"/>
    </source>
</evidence>
<evidence type="ECO:0000256" key="2">
    <source>
        <dbReference type="SAM" id="Coils"/>
    </source>
</evidence>
<dbReference type="InterPro" id="IPR003033">
    <property type="entry name" value="SCP2_sterol-bd_dom"/>
</dbReference>